<evidence type="ECO:0000313" key="1">
    <source>
        <dbReference type="EMBL" id="PON74518.1"/>
    </source>
</evidence>
<dbReference type="OrthoDB" id="10389463at2759"/>
<dbReference type="EMBL" id="JXTB01000028">
    <property type="protein sequence ID" value="PON74518.1"/>
    <property type="molecule type" value="Genomic_DNA"/>
</dbReference>
<gene>
    <name evidence="1" type="ORF">PanWU01x14_049250</name>
</gene>
<feature type="non-terminal residue" evidence="1">
    <location>
        <position position="1"/>
    </location>
</feature>
<name>A0A2P5DMK7_PARAD</name>
<dbReference type="AlphaFoldDB" id="A0A2P5DMK7"/>
<dbReference type="Proteomes" id="UP000237105">
    <property type="component" value="Unassembled WGS sequence"/>
</dbReference>
<sequence length="65" mass="7415">TNPFSNNRPADNVERGVLAFSARMEHIKHWLVAKIDGLALKLREMLTLIGVDLAIGRDHRQQRHS</sequence>
<comment type="caution">
    <text evidence="1">The sequence shown here is derived from an EMBL/GenBank/DDBJ whole genome shotgun (WGS) entry which is preliminary data.</text>
</comment>
<protein>
    <submittedName>
        <fullName evidence="1">Uncharacterized protein</fullName>
    </submittedName>
</protein>
<organism evidence="1 2">
    <name type="scientific">Parasponia andersonii</name>
    <name type="common">Sponia andersonii</name>
    <dbReference type="NCBI Taxonomy" id="3476"/>
    <lineage>
        <taxon>Eukaryota</taxon>
        <taxon>Viridiplantae</taxon>
        <taxon>Streptophyta</taxon>
        <taxon>Embryophyta</taxon>
        <taxon>Tracheophyta</taxon>
        <taxon>Spermatophyta</taxon>
        <taxon>Magnoliopsida</taxon>
        <taxon>eudicotyledons</taxon>
        <taxon>Gunneridae</taxon>
        <taxon>Pentapetalae</taxon>
        <taxon>rosids</taxon>
        <taxon>fabids</taxon>
        <taxon>Rosales</taxon>
        <taxon>Cannabaceae</taxon>
        <taxon>Parasponia</taxon>
    </lineage>
</organism>
<reference evidence="2" key="1">
    <citation type="submission" date="2016-06" db="EMBL/GenBank/DDBJ databases">
        <title>Parallel loss of symbiosis genes in relatives of nitrogen-fixing non-legume Parasponia.</title>
        <authorList>
            <person name="Van Velzen R."/>
            <person name="Holmer R."/>
            <person name="Bu F."/>
            <person name="Rutten L."/>
            <person name="Van Zeijl A."/>
            <person name="Liu W."/>
            <person name="Santuari L."/>
            <person name="Cao Q."/>
            <person name="Sharma T."/>
            <person name="Shen D."/>
            <person name="Roswanjaya Y."/>
            <person name="Wardhani T."/>
            <person name="Kalhor M.S."/>
            <person name="Jansen J."/>
            <person name="Van den Hoogen J."/>
            <person name="Gungor B."/>
            <person name="Hartog M."/>
            <person name="Hontelez J."/>
            <person name="Verver J."/>
            <person name="Yang W.-C."/>
            <person name="Schijlen E."/>
            <person name="Repin R."/>
            <person name="Schilthuizen M."/>
            <person name="Schranz E."/>
            <person name="Heidstra R."/>
            <person name="Miyata K."/>
            <person name="Fedorova E."/>
            <person name="Kohlen W."/>
            <person name="Bisseling T."/>
            <person name="Smit S."/>
            <person name="Geurts R."/>
        </authorList>
    </citation>
    <scope>NUCLEOTIDE SEQUENCE [LARGE SCALE GENOMIC DNA]</scope>
    <source>
        <strain evidence="2">cv. WU1-14</strain>
    </source>
</reference>
<proteinExistence type="predicted"/>
<keyword evidence="2" id="KW-1185">Reference proteome</keyword>
<accession>A0A2P5DMK7</accession>
<evidence type="ECO:0000313" key="2">
    <source>
        <dbReference type="Proteomes" id="UP000237105"/>
    </source>
</evidence>